<proteinExistence type="predicted"/>
<keyword evidence="3" id="KW-1185">Reference proteome</keyword>
<accession>A0A2Z2RVJ5</accession>
<gene>
    <name evidence="2" type="ORF">05802_29</name>
</gene>
<dbReference type="Proteomes" id="UP000250769">
    <property type="component" value="Segment"/>
</dbReference>
<reference evidence="2 3" key="1">
    <citation type="submission" date="2017-07" db="EMBL/GenBank/DDBJ databases">
        <title>Comparative genome analysis of members of the virulent lactococcal c2 group phages.</title>
        <authorList>
            <person name="Oliveira J."/>
        </authorList>
    </citation>
    <scope>NUCLEOTIDE SEQUENCE [LARGE SCALE GENOMIC DNA]</scope>
</reference>
<organism evidence="2 3">
    <name type="scientific">Lactococcus phage 05802</name>
    <dbReference type="NCBI Taxonomy" id="2024334"/>
    <lineage>
        <taxon>Viruses</taxon>
        <taxon>Duplodnaviria</taxon>
        <taxon>Heunggongvirae</taxon>
        <taxon>Uroviricota</taxon>
        <taxon>Caudoviricetes</taxon>
        <taxon>Ceduovirus</taxon>
        <taxon>Ceduovirus cv05802</taxon>
    </lineage>
</organism>
<evidence type="ECO:0000313" key="3">
    <source>
        <dbReference type="Proteomes" id="UP000250769"/>
    </source>
</evidence>
<protein>
    <submittedName>
        <fullName evidence="2">Structural protein 3</fullName>
    </submittedName>
</protein>
<feature type="region of interest" description="Disordered" evidence="1">
    <location>
        <begin position="34"/>
        <end position="58"/>
    </location>
</feature>
<dbReference type="EMBL" id="MF443126">
    <property type="protein sequence ID" value="ASZ70928.1"/>
    <property type="molecule type" value="Genomic_DNA"/>
</dbReference>
<evidence type="ECO:0000313" key="2">
    <source>
        <dbReference type="EMBL" id="ASZ70928.1"/>
    </source>
</evidence>
<sequence>MTALRIPYEVYSHRPLGWTLKLISALTPKEKKKTTAEELNKSEHVEVKLWQPPSKSKD</sequence>
<feature type="compositionally biased region" description="Basic and acidic residues" evidence="1">
    <location>
        <begin position="34"/>
        <end position="47"/>
    </location>
</feature>
<evidence type="ECO:0000256" key="1">
    <source>
        <dbReference type="SAM" id="MobiDB-lite"/>
    </source>
</evidence>
<name>A0A2Z2RVJ5_9CAUD</name>